<dbReference type="Proteomes" id="UP000295832">
    <property type="component" value="Unassembled WGS sequence"/>
</dbReference>
<evidence type="ECO:0000256" key="1">
    <source>
        <dbReference type="SAM" id="Phobius"/>
    </source>
</evidence>
<evidence type="ECO:0000313" key="3">
    <source>
        <dbReference type="Proteomes" id="UP000295832"/>
    </source>
</evidence>
<dbReference type="AlphaFoldDB" id="A0A4R8GJ75"/>
<keyword evidence="3" id="KW-1185">Reference proteome</keyword>
<keyword evidence="1" id="KW-0472">Membrane</keyword>
<accession>A0A4R8GJ75</accession>
<dbReference type="STRING" id="926561.GCA_000379025_02792"/>
<keyword evidence="1" id="KW-0812">Transmembrane</keyword>
<name>A0A4R8GJ75_9FIRM</name>
<reference evidence="2 3" key="1">
    <citation type="submission" date="2019-03" db="EMBL/GenBank/DDBJ databases">
        <title>Subsurface microbial communities from deep shales in Ohio and West Virginia, USA.</title>
        <authorList>
            <person name="Wrighton K."/>
        </authorList>
    </citation>
    <scope>NUCLEOTIDE SEQUENCE [LARGE SCALE GENOMIC DNA]</scope>
    <source>
        <strain evidence="2 3">MSL 6dP</strain>
    </source>
</reference>
<organism evidence="2 3">
    <name type="scientific">Orenia marismortui</name>
    <dbReference type="NCBI Taxonomy" id="46469"/>
    <lineage>
        <taxon>Bacteria</taxon>
        <taxon>Bacillati</taxon>
        <taxon>Bacillota</taxon>
        <taxon>Clostridia</taxon>
        <taxon>Halanaerobiales</taxon>
        <taxon>Halobacteroidaceae</taxon>
        <taxon>Orenia</taxon>
    </lineage>
</organism>
<dbReference type="PANTHER" id="PTHR40278:SF1">
    <property type="entry name" value="DNA UTILIZATION PROTEIN HOFN"/>
    <property type="match status" value="1"/>
</dbReference>
<feature type="transmembrane region" description="Helical" evidence="1">
    <location>
        <begin position="21"/>
        <end position="41"/>
    </location>
</feature>
<dbReference type="EMBL" id="SOEG01000045">
    <property type="protein sequence ID" value="TDX45405.1"/>
    <property type="molecule type" value="Genomic_DNA"/>
</dbReference>
<comment type="caution">
    <text evidence="2">The sequence shown here is derived from an EMBL/GenBank/DDBJ whole genome shotgun (WGS) entry which is preliminary data.</text>
</comment>
<dbReference type="InterPro" id="IPR052534">
    <property type="entry name" value="Extracell_DNA_Util/SecSys_Comp"/>
</dbReference>
<protein>
    <recommendedName>
        <fullName evidence="4">Type IV pilus assembly protein PilN</fullName>
    </recommendedName>
</protein>
<proteinExistence type="predicted"/>
<evidence type="ECO:0000313" key="2">
    <source>
        <dbReference type="EMBL" id="TDX45405.1"/>
    </source>
</evidence>
<dbReference type="PANTHER" id="PTHR40278">
    <property type="entry name" value="DNA UTILIZATION PROTEIN HOFN"/>
    <property type="match status" value="1"/>
</dbReference>
<keyword evidence="1" id="KW-1133">Transmembrane helix</keyword>
<dbReference type="RefSeq" id="WP_134118893.1">
    <property type="nucleotide sequence ID" value="NZ_SOEG01000045.1"/>
</dbReference>
<gene>
    <name evidence="2" type="ORF">C7959_1458</name>
</gene>
<sequence>MNLIPKEYRLRIKYKEYRKRSIMVSLFLSLLLIGVVIYYQYSILDYQRSVITLNTKLESLSQEMAKAEFLKDQKRDIDRKKSIISKLSNRVSYLQILEDLNLLVPENTFLEQFVINRDQSLEIIARTTNDHKAINILNRLEKYPYFKNLKMNFTDSQVNNLIFGIKGSVGL</sequence>
<evidence type="ECO:0008006" key="4">
    <source>
        <dbReference type="Google" id="ProtNLM"/>
    </source>
</evidence>